<evidence type="ECO:0000313" key="2">
    <source>
        <dbReference type="Proteomes" id="UP000740413"/>
    </source>
</evidence>
<organism evidence="1 2">
    <name type="scientific">Zobellia barbeyronii</name>
    <dbReference type="NCBI Taxonomy" id="2748009"/>
    <lineage>
        <taxon>Bacteria</taxon>
        <taxon>Pseudomonadati</taxon>
        <taxon>Bacteroidota</taxon>
        <taxon>Flavobacteriia</taxon>
        <taxon>Flavobacteriales</taxon>
        <taxon>Flavobacteriaceae</taxon>
        <taxon>Zobellia</taxon>
    </lineage>
</organism>
<dbReference type="RefSeq" id="WP_214611891.1">
    <property type="nucleotide sequence ID" value="NZ_JACATN010000003.1"/>
</dbReference>
<dbReference type="InterPro" id="IPR014710">
    <property type="entry name" value="RmlC-like_jellyroll"/>
</dbReference>
<dbReference type="Proteomes" id="UP000740413">
    <property type="component" value="Unassembled WGS sequence"/>
</dbReference>
<evidence type="ECO:0000313" key="1">
    <source>
        <dbReference type="EMBL" id="MBT2161767.1"/>
    </source>
</evidence>
<reference evidence="1 2" key="1">
    <citation type="submission" date="2020-06" db="EMBL/GenBank/DDBJ databases">
        <authorList>
            <person name="Isaeva M.P."/>
            <person name="Chernysheva N.Y."/>
        </authorList>
    </citation>
    <scope>NUCLEOTIDE SEQUENCE [LARGE SCALE GENOMIC DNA]</scope>
    <source>
        <strain evidence="1 2">KMM 6746</strain>
    </source>
</reference>
<sequence length="124" mass="14495">MVITELNPRGQFENWDKKKLKEIKEKKFDNKIGNILFENNELILSEIALKPKERLPFRLHQRDCSCTSFTDGLLISRNINGQIALLRIEKAKCFYWTSNNGEMINDLENIGENTVIIKILEMKP</sequence>
<name>A0ABS5WHU8_9FLAO</name>
<comment type="caution">
    <text evidence="1">The sequence shown here is derived from an EMBL/GenBank/DDBJ whole genome shotgun (WGS) entry which is preliminary data.</text>
</comment>
<dbReference type="Gene3D" id="2.60.120.10">
    <property type="entry name" value="Jelly Rolls"/>
    <property type="match status" value="1"/>
</dbReference>
<gene>
    <name evidence="1" type="ORF">HW347_10850</name>
</gene>
<protein>
    <submittedName>
        <fullName evidence="1">Uncharacterized protein</fullName>
    </submittedName>
</protein>
<dbReference type="EMBL" id="JACATN010000003">
    <property type="protein sequence ID" value="MBT2161767.1"/>
    <property type="molecule type" value="Genomic_DNA"/>
</dbReference>
<keyword evidence="2" id="KW-1185">Reference proteome</keyword>
<reference evidence="2" key="2">
    <citation type="submission" date="2023-07" db="EMBL/GenBank/DDBJ databases">
        <title>Zobellia barbeyronii sp. nov., a new marine flavobacterium, isolated from green and red algae.</title>
        <authorList>
            <person name="Nedashkovskaya O.I."/>
            <person name="Otstavnykh N."/>
            <person name="Zhukova N."/>
            <person name="Guzev K."/>
            <person name="Chausova V."/>
            <person name="Tekutyeva L."/>
            <person name="Mikhailov V."/>
            <person name="Isaeva M."/>
        </authorList>
    </citation>
    <scope>NUCLEOTIDE SEQUENCE [LARGE SCALE GENOMIC DNA]</scope>
    <source>
        <strain evidence="2">KMM 6746</strain>
    </source>
</reference>
<proteinExistence type="predicted"/>
<accession>A0ABS5WHU8</accession>